<dbReference type="Proteomes" id="UP000827872">
    <property type="component" value="Linkage Group LG17"/>
</dbReference>
<reference evidence="1" key="1">
    <citation type="submission" date="2021-08" db="EMBL/GenBank/DDBJ databases">
        <title>The first chromosome-level gecko genome reveals the dynamic sex chromosomes of Neotropical dwarf geckos (Sphaerodactylidae: Sphaerodactylus).</title>
        <authorList>
            <person name="Pinto B.J."/>
            <person name="Keating S.E."/>
            <person name="Gamble T."/>
        </authorList>
    </citation>
    <scope>NUCLEOTIDE SEQUENCE</scope>
    <source>
        <strain evidence="1">TG3544</strain>
    </source>
</reference>
<sequence>METGPSGDEGDSGPPVRLRKRKSELYRPAPVVAAGLGSALQGETFRLGSCAVALRLLNCLLVQTSFVPDEYWQALEVAHRLVFKYPFRVGQRMRRRGCGAFLLPRQSSAQGPDPGELSAQSGPLPEEGRWGLASRSVDNVQWLIWLPRISQALLSALADVRLYSFVKRLDNGEAAKWVAFCQLCSWFTWFCCTRTLTNTMESVLSTCALSYYLVEGTELGSRTKCLALVALACLVRPTALIPWTPLLLYQFWREPRKQQLLLGTYLPVGLITLGMSLTMDRLFFGQWVLVQLNFLKLNVLHNLAAFYGSHPWHWYLSQGLPVVLGPHLPFFIHGCLRAPPKHRIFLAVILWTVAIYSTLSHKEFRFIYPVLPFCMVFCGYSLQQLGRWRRAACAFLVLANLLPALYTGLVHQRGTLDVMGYLRGLCHTAPSPAPASILVLMPCHSTPHYSHLHCPLPLRFLECPPDLTGKADYLDEADLFYVDPPKWLTREFSNTSLLPTHVIFFNVLEQDISSFLAVNGYTKAATFFHTHFPQGRTGSSVFVYKRPRSISGEPLWPAGAS</sequence>
<evidence type="ECO:0000313" key="2">
    <source>
        <dbReference type="Proteomes" id="UP000827872"/>
    </source>
</evidence>
<evidence type="ECO:0000313" key="1">
    <source>
        <dbReference type="EMBL" id="KAH7987334.1"/>
    </source>
</evidence>
<proteinExistence type="predicted"/>
<dbReference type="EMBL" id="CM037630">
    <property type="protein sequence ID" value="KAH7987334.1"/>
    <property type="molecule type" value="Genomic_DNA"/>
</dbReference>
<gene>
    <name evidence="1" type="ORF">K3G42_003576</name>
</gene>
<protein>
    <submittedName>
        <fullName evidence="1">Uncharacterized protein</fullName>
    </submittedName>
</protein>
<name>A0ACB8E556_9SAUR</name>
<keyword evidence="2" id="KW-1185">Reference proteome</keyword>
<comment type="caution">
    <text evidence="1">The sequence shown here is derived from an EMBL/GenBank/DDBJ whole genome shotgun (WGS) entry which is preliminary data.</text>
</comment>
<accession>A0ACB8E556</accession>
<organism evidence="1 2">
    <name type="scientific">Sphaerodactylus townsendi</name>
    <dbReference type="NCBI Taxonomy" id="933632"/>
    <lineage>
        <taxon>Eukaryota</taxon>
        <taxon>Metazoa</taxon>
        <taxon>Chordata</taxon>
        <taxon>Craniata</taxon>
        <taxon>Vertebrata</taxon>
        <taxon>Euteleostomi</taxon>
        <taxon>Lepidosauria</taxon>
        <taxon>Squamata</taxon>
        <taxon>Bifurcata</taxon>
        <taxon>Gekkota</taxon>
        <taxon>Sphaerodactylidae</taxon>
        <taxon>Sphaerodactylus</taxon>
    </lineage>
</organism>